<dbReference type="RefSeq" id="XP_023382826.1">
    <property type="nucleotide sequence ID" value="XM_023527058.1"/>
</dbReference>
<gene>
    <name evidence="3 4" type="primary">LOC105311356</name>
</gene>
<name>A0A6P3RTI6_PTEVA</name>
<reference evidence="3 4" key="1">
    <citation type="submission" date="2025-04" db="UniProtKB">
        <authorList>
            <consortium name="RefSeq"/>
        </authorList>
    </citation>
    <scope>IDENTIFICATION</scope>
    <source>
        <tissue evidence="3 4">Kidney</tissue>
    </source>
</reference>
<accession>A0A6P3RTI6</accession>
<feature type="region of interest" description="Disordered" evidence="1">
    <location>
        <begin position="34"/>
        <end position="58"/>
    </location>
</feature>
<proteinExistence type="predicted"/>
<protein>
    <submittedName>
        <fullName evidence="3 4">Uncharacterized protein LOC105311356 isoform X1</fullName>
    </submittedName>
</protein>
<evidence type="ECO:0000313" key="2">
    <source>
        <dbReference type="Proteomes" id="UP000515202"/>
    </source>
</evidence>
<evidence type="ECO:0000313" key="3">
    <source>
        <dbReference type="RefSeq" id="XP_011385635.1"/>
    </source>
</evidence>
<feature type="compositionally biased region" description="Pro residues" evidence="1">
    <location>
        <begin position="46"/>
        <end position="55"/>
    </location>
</feature>
<organism evidence="2 3">
    <name type="scientific">Pteropus vampyrus</name>
    <name type="common">Large flying fox</name>
    <dbReference type="NCBI Taxonomy" id="132908"/>
    <lineage>
        <taxon>Eukaryota</taxon>
        <taxon>Metazoa</taxon>
        <taxon>Chordata</taxon>
        <taxon>Craniata</taxon>
        <taxon>Vertebrata</taxon>
        <taxon>Euteleostomi</taxon>
        <taxon>Mammalia</taxon>
        <taxon>Eutheria</taxon>
        <taxon>Laurasiatheria</taxon>
        <taxon>Chiroptera</taxon>
        <taxon>Yinpterochiroptera</taxon>
        <taxon>Pteropodoidea</taxon>
        <taxon>Pteropodidae</taxon>
        <taxon>Pteropodinae</taxon>
        <taxon>Pteropus</taxon>
    </lineage>
</organism>
<dbReference type="AlphaFoldDB" id="A0A6P3RTI6"/>
<sequence length="260" mass="28577">MLAWYLWSSCKIFADSDSRLSLHIQQAIWTRGPASLSSSSEDPMDISPPPGPEPQGSPLLLPCAAPQALIPHVTEPKAQPRRHQIRVLKANLIVGAEAAYRRFQSVHARHSDNANLFYRLTASWTSSVLNQETPLREPFCPSLEVLPNAHVSSSCHRPNPSTWHLPSSSQDCRPLPPAELLFTLMPPSPKPPTPSARTSLCSDLSRLVSPPNATFRGLLHGRCRVAQPRTPWVTELLESVGFASILFGLPLHSSVTTVQE</sequence>
<dbReference type="RefSeq" id="XP_011385635.1">
    <property type="nucleotide sequence ID" value="XM_011387333.2"/>
</dbReference>
<dbReference type="KEGG" id="pvp:105311356"/>
<dbReference type="GeneID" id="105311356"/>
<dbReference type="Proteomes" id="UP000515202">
    <property type="component" value="Unplaced"/>
</dbReference>
<keyword evidence="2" id="KW-1185">Reference proteome</keyword>
<evidence type="ECO:0000256" key="1">
    <source>
        <dbReference type="SAM" id="MobiDB-lite"/>
    </source>
</evidence>
<evidence type="ECO:0000313" key="4">
    <source>
        <dbReference type="RefSeq" id="XP_023382826.1"/>
    </source>
</evidence>